<dbReference type="PANTHER" id="PTHR42993:SF1">
    <property type="entry name" value="MAOC-LIKE DEHYDRATASE DOMAIN-CONTAINING PROTEIN"/>
    <property type="match status" value="1"/>
</dbReference>
<dbReference type="Gene3D" id="3.10.129.10">
    <property type="entry name" value="Hotdog Thioesterase"/>
    <property type="match status" value="1"/>
</dbReference>
<dbReference type="Proteomes" id="UP000594800">
    <property type="component" value="Chromosome"/>
</dbReference>
<reference evidence="2 3" key="1">
    <citation type="submission" date="2020-11" db="EMBL/GenBank/DDBJ databases">
        <title>Description of Pontivivens ytuae sp. nov. isolated from deep sea sediment of Mariana Trench.</title>
        <authorList>
            <person name="Wang Z."/>
            <person name="Sun Q.-L."/>
            <person name="Xu X.-D."/>
            <person name="Tang Y.-Z."/>
            <person name="Zhang J."/>
        </authorList>
    </citation>
    <scope>NUCLEOTIDE SEQUENCE [LARGE SCALE GENOMIC DNA]</scope>
    <source>
        <strain evidence="2 3">MT2928</strain>
    </source>
</reference>
<dbReference type="RefSeq" id="WP_196102813.1">
    <property type="nucleotide sequence ID" value="NZ_CP064942.1"/>
</dbReference>
<dbReference type="CDD" id="cd03450">
    <property type="entry name" value="NodN"/>
    <property type="match status" value="1"/>
</dbReference>
<evidence type="ECO:0000313" key="3">
    <source>
        <dbReference type="Proteomes" id="UP000594800"/>
    </source>
</evidence>
<protein>
    <submittedName>
        <fullName evidence="2">MaoC family dehydratase</fullName>
    </submittedName>
</protein>
<proteinExistence type="predicted"/>
<name>A0A7S9LQT7_9RHOB</name>
<dbReference type="InterPro" id="IPR039375">
    <property type="entry name" value="NodN-like"/>
</dbReference>
<dbReference type="InterPro" id="IPR002539">
    <property type="entry name" value="MaoC-like_dom"/>
</dbReference>
<evidence type="ECO:0000259" key="1">
    <source>
        <dbReference type="Pfam" id="PF01575"/>
    </source>
</evidence>
<dbReference type="PANTHER" id="PTHR42993">
    <property type="entry name" value="MAOC-LIKE DEHYDRATASE DOMAIN-CONTAINING PROTEIN"/>
    <property type="match status" value="1"/>
</dbReference>
<dbReference type="SUPFAM" id="SSF54637">
    <property type="entry name" value="Thioesterase/thiol ester dehydrase-isomerase"/>
    <property type="match status" value="1"/>
</dbReference>
<dbReference type="AlphaFoldDB" id="A0A7S9LQT7"/>
<evidence type="ECO:0000313" key="2">
    <source>
        <dbReference type="EMBL" id="QPH53604.1"/>
    </source>
</evidence>
<dbReference type="InterPro" id="IPR029069">
    <property type="entry name" value="HotDog_dom_sf"/>
</dbReference>
<dbReference type="Pfam" id="PF01575">
    <property type="entry name" value="MaoC_dehydratas"/>
    <property type="match status" value="1"/>
</dbReference>
<sequence length="159" mass="17255">MTLPHRHTAPLEILRVQVGEEVGLSRWFTVDQSRINVFATITEDDQFIHTDIDRAAGTPFGGPIAHGFLTLSLLSAMAYDAVPVPEGATFGVNCGFDRIRFLAPVPSGAQIRGRFVLEGVEEDGAQITTRHAVTVEIEGQDKPALVALWITRAYLAGAE</sequence>
<gene>
    <name evidence="2" type="ORF">I0K15_17765</name>
</gene>
<organism evidence="2 3">
    <name type="scientific">Pontivivens ytuae</name>
    <dbReference type="NCBI Taxonomy" id="2789856"/>
    <lineage>
        <taxon>Bacteria</taxon>
        <taxon>Pseudomonadati</taxon>
        <taxon>Pseudomonadota</taxon>
        <taxon>Alphaproteobacteria</taxon>
        <taxon>Rhodobacterales</taxon>
        <taxon>Paracoccaceae</taxon>
        <taxon>Pontivivens</taxon>
    </lineage>
</organism>
<dbReference type="KEGG" id="poz:I0K15_17765"/>
<dbReference type="EMBL" id="CP064942">
    <property type="protein sequence ID" value="QPH53604.1"/>
    <property type="molecule type" value="Genomic_DNA"/>
</dbReference>
<accession>A0A7S9LQT7</accession>
<keyword evidence="3" id="KW-1185">Reference proteome</keyword>
<feature type="domain" description="MaoC-like" evidence="1">
    <location>
        <begin position="18"/>
        <end position="130"/>
    </location>
</feature>